<organism evidence="7 8">
    <name type="scientific">Thalictrum thalictroides</name>
    <name type="common">Rue-anemone</name>
    <name type="synonym">Anemone thalictroides</name>
    <dbReference type="NCBI Taxonomy" id="46969"/>
    <lineage>
        <taxon>Eukaryota</taxon>
        <taxon>Viridiplantae</taxon>
        <taxon>Streptophyta</taxon>
        <taxon>Embryophyta</taxon>
        <taxon>Tracheophyta</taxon>
        <taxon>Spermatophyta</taxon>
        <taxon>Magnoliopsida</taxon>
        <taxon>Ranunculales</taxon>
        <taxon>Ranunculaceae</taxon>
        <taxon>Thalictroideae</taxon>
        <taxon>Thalictrum</taxon>
    </lineage>
</organism>
<dbReference type="Gene3D" id="1.50.10.130">
    <property type="entry name" value="Terpene synthase, N-terminal domain"/>
    <property type="match status" value="1"/>
</dbReference>
<dbReference type="Proteomes" id="UP000554482">
    <property type="component" value="Unassembled WGS sequence"/>
</dbReference>
<name>A0A7J6W777_THATH</name>
<dbReference type="InterPro" id="IPR008930">
    <property type="entry name" value="Terpenoid_cyclase/PrenylTrfase"/>
</dbReference>
<proteinExistence type="predicted"/>
<evidence type="ECO:0000256" key="1">
    <source>
        <dbReference type="ARBA" id="ARBA00001946"/>
    </source>
</evidence>
<dbReference type="CDD" id="cd00684">
    <property type="entry name" value="Terpene_cyclase_plant_C1"/>
    <property type="match status" value="1"/>
</dbReference>
<dbReference type="InterPro" id="IPR005630">
    <property type="entry name" value="Terpene_synthase_metal-bd"/>
</dbReference>
<dbReference type="InterPro" id="IPR044814">
    <property type="entry name" value="Terpene_cyclase_plant_C1"/>
</dbReference>
<evidence type="ECO:0000313" key="7">
    <source>
        <dbReference type="EMBL" id="KAF5193266.1"/>
    </source>
</evidence>
<evidence type="ECO:0000256" key="4">
    <source>
        <dbReference type="ARBA" id="ARBA00023239"/>
    </source>
</evidence>
<keyword evidence="2" id="KW-0479">Metal-binding</keyword>
<dbReference type="InterPro" id="IPR050148">
    <property type="entry name" value="Terpene_synthase-like"/>
</dbReference>
<feature type="domain" description="Terpene synthase metal-binding" evidence="6">
    <location>
        <begin position="192"/>
        <end position="428"/>
    </location>
</feature>
<reference evidence="7 8" key="1">
    <citation type="submission" date="2020-06" db="EMBL/GenBank/DDBJ databases">
        <title>Transcriptomic and genomic resources for Thalictrum thalictroides and T. hernandezii: Facilitating candidate gene discovery in an emerging model plant lineage.</title>
        <authorList>
            <person name="Arias T."/>
            <person name="Riano-Pachon D.M."/>
            <person name="Di Stilio V.S."/>
        </authorList>
    </citation>
    <scope>NUCLEOTIDE SEQUENCE [LARGE SCALE GENOMIC DNA]</scope>
    <source>
        <strain evidence="8">cv. WT478/WT964</strain>
        <tissue evidence="7">Leaves</tissue>
    </source>
</reference>
<dbReference type="SUPFAM" id="SSF48576">
    <property type="entry name" value="Terpenoid synthases"/>
    <property type="match status" value="1"/>
</dbReference>
<dbReference type="InterPro" id="IPR034741">
    <property type="entry name" value="Terpene_cyclase-like_1_C"/>
</dbReference>
<feature type="domain" description="Terpene synthase N-terminal" evidence="5">
    <location>
        <begin position="1"/>
        <end position="118"/>
    </location>
</feature>
<dbReference type="InterPro" id="IPR036965">
    <property type="entry name" value="Terpene_synth_N_sf"/>
</dbReference>
<keyword evidence="8" id="KW-1185">Reference proteome</keyword>
<dbReference type="Pfam" id="PF03936">
    <property type="entry name" value="Terpene_synth_C"/>
    <property type="match status" value="1"/>
</dbReference>
<protein>
    <submittedName>
        <fullName evidence="7">Fanes1-like protein</fullName>
    </submittedName>
</protein>
<dbReference type="SFLD" id="SFLDG01019">
    <property type="entry name" value="Terpene_Cyclase_Like_1_C_Termi"/>
    <property type="match status" value="1"/>
</dbReference>
<keyword evidence="4" id="KW-0456">Lyase</keyword>
<dbReference type="PANTHER" id="PTHR31225">
    <property type="entry name" value="OS04G0344100 PROTEIN-RELATED"/>
    <property type="match status" value="1"/>
</dbReference>
<dbReference type="Pfam" id="PF01397">
    <property type="entry name" value="Terpene_synth"/>
    <property type="match status" value="1"/>
</dbReference>
<dbReference type="OrthoDB" id="1921927at2759"/>
<comment type="cofactor">
    <cofactor evidence="1">
        <name>Mg(2+)</name>
        <dbReference type="ChEBI" id="CHEBI:18420"/>
    </cofactor>
</comment>
<evidence type="ECO:0000313" key="8">
    <source>
        <dbReference type="Proteomes" id="UP000554482"/>
    </source>
</evidence>
<comment type="caution">
    <text evidence="7">The sequence shown here is derived from an EMBL/GenBank/DDBJ whole genome shotgun (WGS) entry which is preliminary data.</text>
</comment>
<dbReference type="PANTHER" id="PTHR31225:SF0">
    <property type="entry name" value="S-(+)-LINALOOL SYNTHASE, CHLOROPLASTIC"/>
    <property type="match status" value="1"/>
</dbReference>
<evidence type="ECO:0000259" key="5">
    <source>
        <dbReference type="Pfam" id="PF01397"/>
    </source>
</evidence>
<dbReference type="Gene3D" id="1.10.600.10">
    <property type="entry name" value="Farnesyl Diphosphate Synthase"/>
    <property type="match status" value="1"/>
</dbReference>
<dbReference type="FunFam" id="1.10.600.10:FF:000007">
    <property type="entry name" value="Isoprene synthase, chloroplastic"/>
    <property type="match status" value="1"/>
</dbReference>
<keyword evidence="3" id="KW-0460">Magnesium</keyword>
<accession>A0A7J6W777</accession>
<dbReference type="EMBL" id="JABWDY010020300">
    <property type="protein sequence ID" value="KAF5193266.1"/>
    <property type="molecule type" value="Genomic_DNA"/>
</dbReference>
<dbReference type="GO" id="GO:0016102">
    <property type="term" value="P:diterpenoid biosynthetic process"/>
    <property type="evidence" value="ECO:0007669"/>
    <property type="project" value="InterPro"/>
</dbReference>
<evidence type="ECO:0000259" key="6">
    <source>
        <dbReference type="Pfam" id="PF03936"/>
    </source>
</evidence>
<dbReference type="SFLD" id="SFLDS00005">
    <property type="entry name" value="Isoprenoid_Synthase_Type_I"/>
    <property type="match status" value="1"/>
</dbReference>
<dbReference type="GO" id="GO:0000287">
    <property type="term" value="F:magnesium ion binding"/>
    <property type="evidence" value="ECO:0007669"/>
    <property type="project" value="InterPro"/>
</dbReference>
<evidence type="ECO:0000256" key="2">
    <source>
        <dbReference type="ARBA" id="ARBA00022723"/>
    </source>
</evidence>
<dbReference type="InterPro" id="IPR008949">
    <property type="entry name" value="Isoprenoid_synthase_dom_sf"/>
</dbReference>
<sequence>MIDTLQQFAIDYHFQEEIHDVLSRLVSSDGGIVTVVNDNNLCNISLCFRLLRQNGYPVSSDVFKIYMDKNGKFGQQLTNDLSGMISLYQVSHLGMAGEDILDQAYTFTSKYLRDSMPHLSPEDQACVITDTLNHPYHMSLTRFNVKNCIKYQERQNRTCGFLLQEFAKMDFNIVQSLHNSELLRVLSWWAKIGITGNLKFARDQPVKWYMWSVATLADPRYTEERIDLTKSISLIYIMDDIFDVYGTLDQLLLFTEAINRWEVDEQLPHPMKIFLKALYDITGEISYKILKKHGWNPDNFLRKAWTRLCNAFLVEMKWFASGYMPTSEEYLKNGVISSGVHVLISHIFFLMGQGINDENVDLLDSNPGLISYPATILRLWDDLGSAKDENQQGNDASYIDYYMKEHKGSTIDSAREHVFNIISYTWKKLNEETLSHQSPFSLSFRNASLNTARMVRLMYNYDGNQRLPILEKLVKSLLYESIPLNNN</sequence>
<gene>
    <name evidence="7" type="ORF">FRX31_017147</name>
</gene>
<dbReference type="InterPro" id="IPR001906">
    <property type="entry name" value="Terpene_synth_N"/>
</dbReference>
<dbReference type="AlphaFoldDB" id="A0A7J6W777"/>
<dbReference type="SUPFAM" id="SSF48239">
    <property type="entry name" value="Terpenoid cyclases/Protein prenyltransferases"/>
    <property type="match status" value="1"/>
</dbReference>
<evidence type="ECO:0000256" key="3">
    <source>
        <dbReference type="ARBA" id="ARBA00022842"/>
    </source>
</evidence>
<dbReference type="GO" id="GO:0010333">
    <property type="term" value="F:terpene synthase activity"/>
    <property type="evidence" value="ECO:0007669"/>
    <property type="project" value="InterPro"/>
</dbReference>